<dbReference type="VEuPathDB" id="FungiDB:ASPBRDRAFT_50453"/>
<keyword evidence="2" id="KW-1185">Reference proteome</keyword>
<organism evidence="1 2">
    <name type="scientific">Aspergillus brasiliensis (strain CBS 101740 / IMI 381727 / IBT 21946)</name>
    <dbReference type="NCBI Taxonomy" id="767769"/>
    <lineage>
        <taxon>Eukaryota</taxon>
        <taxon>Fungi</taxon>
        <taxon>Dikarya</taxon>
        <taxon>Ascomycota</taxon>
        <taxon>Pezizomycotina</taxon>
        <taxon>Eurotiomycetes</taxon>
        <taxon>Eurotiomycetidae</taxon>
        <taxon>Eurotiales</taxon>
        <taxon>Aspergillaceae</taxon>
        <taxon>Aspergillus</taxon>
        <taxon>Aspergillus subgen. Circumdati</taxon>
    </lineage>
</organism>
<sequence length="184" mass="19227">MSSNYSARSDLVTADGRIGGRSRDHALPVASSGVGRLGGSTVHHDCFCLQMQPEWKVINNGSSAGLITNLGYFPVGVVREGRESPPCDITTCFPQSTRFQADLGKATPDADARSADVSGLPGRQITAHVMAAQVTEKPVNIPPTPPKDPSQCVSIHPFSIKAEPTVTLAILIQIVLGASAIPGA</sequence>
<proteinExistence type="predicted"/>
<name>A0A1L9V181_ASPBC</name>
<dbReference type="RefSeq" id="XP_067484839.1">
    <property type="nucleotide sequence ID" value="XM_067626546.1"/>
</dbReference>
<dbReference type="AlphaFoldDB" id="A0A1L9V181"/>
<protein>
    <submittedName>
        <fullName evidence="1">Uncharacterized protein</fullName>
    </submittedName>
</protein>
<gene>
    <name evidence="1" type="ORF">ASPBRDRAFT_50453</name>
</gene>
<dbReference type="EMBL" id="KV878679">
    <property type="protein sequence ID" value="OJJ77592.1"/>
    <property type="molecule type" value="Genomic_DNA"/>
</dbReference>
<dbReference type="Proteomes" id="UP000184499">
    <property type="component" value="Unassembled WGS sequence"/>
</dbReference>
<evidence type="ECO:0000313" key="1">
    <source>
        <dbReference type="EMBL" id="OJJ77592.1"/>
    </source>
</evidence>
<evidence type="ECO:0000313" key="2">
    <source>
        <dbReference type="Proteomes" id="UP000184499"/>
    </source>
</evidence>
<reference evidence="2" key="1">
    <citation type="journal article" date="2017" name="Genome Biol.">
        <title>Comparative genomics reveals high biological diversity and specific adaptations in the industrially and medically important fungal genus Aspergillus.</title>
        <authorList>
            <person name="de Vries R.P."/>
            <person name="Riley R."/>
            <person name="Wiebenga A."/>
            <person name="Aguilar-Osorio G."/>
            <person name="Amillis S."/>
            <person name="Uchima C.A."/>
            <person name="Anderluh G."/>
            <person name="Asadollahi M."/>
            <person name="Askin M."/>
            <person name="Barry K."/>
            <person name="Battaglia E."/>
            <person name="Bayram O."/>
            <person name="Benocci T."/>
            <person name="Braus-Stromeyer S.A."/>
            <person name="Caldana C."/>
            <person name="Canovas D."/>
            <person name="Cerqueira G.C."/>
            <person name="Chen F."/>
            <person name="Chen W."/>
            <person name="Choi C."/>
            <person name="Clum A."/>
            <person name="Dos Santos R.A."/>
            <person name="Damasio A.R."/>
            <person name="Diallinas G."/>
            <person name="Emri T."/>
            <person name="Fekete E."/>
            <person name="Flipphi M."/>
            <person name="Freyberg S."/>
            <person name="Gallo A."/>
            <person name="Gournas C."/>
            <person name="Habgood R."/>
            <person name="Hainaut M."/>
            <person name="Harispe M.L."/>
            <person name="Henrissat B."/>
            <person name="Hilden K.S."/>
            <person name="Hope R."/>
            <person name="Hossain A."/>
            <person name="Karabika E."/>
            <person name="Karaffa L."/>
            <person name="Karanyi Z."/>
            <person name="Krasevec N."/>
            <person name="Kuo A."/>
            <person name="Kusch H."/>
            <person name="LaButti K."/>
            <person name="Lagendijk E.L."/>
            <person name="Lapidus A."/>
            <person name="Levasseur A."/>
            <person name="Lindquist E."/>
            <person name="Lipzen A."/>
            <person name="Logrieco A.F."/>
            <person name="MacCabe A."/>
            <person name="Maekelae M.R."/>
            <person name="Malavazi I."/>
            <person name="Melin P."/>
            <person name="Meyer V."/>
            <person name="Mielnichuk N."/>
            <person name="Miskei M."/>
            <person name="Molnar A.P."/>
            <person name="Mule G."/>
            <person name="Ngan C.Y."/>
            <person name="Orejas M."/>
            <person name="Orosz E."/>
            <person name="Ouedraogo J.P."/>
            <person name="Overkamp K.M."/>
            <person name="Park H.-S."/>
            <person name="Perrone G."/>
            <person name="Piumi F."/>
            <person name="Punt P.J."/>
            <person name="Ram A.F."/>
            <person name="Ramon A."/>
            <person name="Rauscher S."/>
            <person name="Record E."/>
            <person name="Riano-Pachon D.M."/>
            <person name="Robert V."/>
            <person name="Roehrig J."/>
            <person name="Ruller R."/>
            <person name="Salamov A."/>
            <person name="Salih N.S."/>
            <person name="Samson R.A."/>
            <person name="Sandor E."/>
            <person name="Sanguinetti M."/>
            <person name="Schuetze T."/>
            <person name="Sepcic K."/>
            <person name="Shelest E."/>
            <person name="Sherlock G."/>
            <person name="Sophianopoulou V."/>
            <person name="Squina F.M."/>
            <person name="Sun H."/>
            <person name="Susca A."/>
            <person name="Todd R.B."/>
            <person name="Tsang A."/>
            <person name="Unkles S.E."/>
            <person name="van de Wiele N."/>
            <person name="van Rossen-Uffink D."/>
            <person name="Oliveira J.V."/>
            <person name="Vesth T.C."/>
            <person name="Visser J."/>
            <person name="Yu J.-H."/>
            <person name="Zhou M."/>
            <person name="Andersen M.R."/>
            <person name="Archer D.B."/>
            <person name="Baker S.E."/>
            <person name="Benoit I."/>
            <person name="Brakhage A.A."/>
            <person name="Braus G.H."/>
            <person name="Fischer R."/>
            <person name="Frisvad J.C."/>
            <person name="Goldman G.H."/>
            <person name="Houbraken J."/>
            <person name="Oakley B."/>
            <person name="Pocsi I."/>
            <person name="Scazzocchio C."/>
            <person name="Seiboth B."/>
            <person name="vanKuyk P.A."/>
            <person name="Wortman J."/>
            <person name="Dyer P.S."/>
            <person name="Grigoriev I.V."/>
        </authorList>
    </citation>
    <scope>NUCLEOTIDE SEQUENCE [LARGE SCALE GENOMIC DNA]</scope>
    <source>
        <strain evidence="2">CBS 101740 / IMI 381727 / IBT 21946</strain>
    </source>
</reference>
<dbReference type="GeneID" id="93579034"/>
<accession>A0A1L9V181</accession>